<dbReference type="PATRIC" id="fig|582680.7.peg.3350"/>
<evidence type="ECO:0000256" key="1">
    <source>
        <dbReference type="ARBA" id="ARBA00023125"/>
    </source>
</evidence>
<dbReference type="PANTHER" id="PTHR30204:SF97">
    <property type="entry name" value="MERR FAMILY REGULATORY PROTEIN"/>
    <property type="match status" value="1"/>
</dbReference>
<dbReference type="InterPro" id="IPR010499">
    <property type="entry name" value="AraC_E-bd"/>
</dbReference>
<name>A0A0F0KHT5_9MICO</name>
<dbReference type="Gene3D" id="1.10.1660.10">
    <property type="match status" value="1"/>
</dbReference>
<gene>
    <name evidence="3" type="primary">bmrR</name>
    <name evidence="3" type="ORF">RL72_03290</name>
</gene>
<dbReference type="Pfam" id="PF13411">
    <property type="entry name" value="MerR_1"/>
    <property type="match status" value="1"/>
</dbReference>
<dbReference type="SMART" id="SM00871">
    <property type="entry name" value="AraC_E_bind"/>
    <property type="match status" value="1"/>
</dbReference>
<dbReference type="Proteomes" id="UP000033448">
    <property type="component" value="Unassembled WGS sequence"/>
</dbReference>
<dbReference type="CDD" id="cd01107">
    <property type="entry name" value="HTH_BmrR"/>
    <property type="match status" value="1"/>
</dbReference>
<dbReference type="SUPFAM" id="SSF46955">
    <property type="entry name" value="Putative DNA-binding domain"/>
    <property type="match status" value="1"/>
</dbReference>
<dbReference type="GO" id="GO:0003700">
    <property type="term" value="F:DNA-binding transcription factor activity"/>
    <property type="evidence" value="ECO:0007669"/>
    <property type="project" value="InterPro"/>
</dbReference>
<dbReference type="InterPro" id="IPR009061">
    <property type="entry name" value="DNA-bd_dom_put_sf"/>
</dbReference>
<sequence>MPGMTHHGDALLSIGDFSRYARISVRMLRHYDERGLLAPADVDPYTGYRRYAPEQLRLAGRIRSLRDAGCGIPLIAELLPLFQESPATLHDRLEAHVAGLDEAAEQLAAQRRLARSLIAGIDAALPVVAERTFAPARVLALQRTVACYPAEGELWSDLRDLLASPAEVDPSLFGDLTGATYFDAEYRDDDVEMAIWREYHGPFTPRRGFEIVDLPARRVAWTTHRGEFETIGRATQALGEWIAQHGRTQVGPVFTVYVVGPGRVSDPEQWVTEVNIPIA</sequence>
<proteinExistence type="predicted"/>
<dbReference type="InterPro" id="IPR029442">
    <property type="entry name" value="GyrI-like"/>
</dbReference>
<dbReference type="EMBL" id="JYIT01000085">
    <property type="protein sequence ID" value="KJL18821.1"/>
    <property type="molecule type" value="Genomic_DNA"/>
</dbReference>
<dbReference type="PANTHER" id="PTHR30204">
    <property type="entry name" value="REDOX-CYCLING DRUG-SENSING TRANSCRIPTIONAL ACTIVATOR SOXR"/>
    <property type="match status" value="1"/>
</dbReference>
<feature type="domain" description="HTH merR-type" evidence="2">
    <location>
        <begin position="11"/>
        <end position="81"/>
    </location>
</feature>
<dbReference type="PROSITE" id="PS00552">
    <property type="entry name" value="HTH_MERR_1"/>
    <property type="match status" value="1"/>
</dbReference>
<dbReference type="InterPro" id="IPR011256">
    <property type="entry name" value="Reg_factor_effector_dom_sf"/>
</dbReference>
<evidence type="ECO:0000313" key="4">
    <source>
        <dbReference type="Proteomes" id="UP000033448"/>
    </source>
</evidence>
<evidence type="ECO:0000259" key="2">
    <source>
        <dbReference type="PROSITE" id="PS50937"/>
    </source>
</evidence>
<comment type="caution">
    <text evidence="3">The sequence shown here is derived from an EMBL/GenBank/DDBJ whole genome shotgun (WGS) entry which is preliminary data.</text>
</comment>
<dbReference type="SUPFAM" id="SSF55136">
    <property type="entry name" value="Probable bacterial effector-binding domain"/>
    <property type="match status" value="1"/>
</dbReference>
<protein>
    <submittedName>
        <fullName evidence="3">Multidrug-efflux transporter 1 regulator</fullName>
    </submittedName>
</protein>
<organism evidence="3 4">
    <name type="scientific">Microbacterium azadirachtae</name>
    <dbReference type="NCBI Taxonomy" id="582680"/>
    <lineage>
        <taxon>Bacteria</taxon>
        <taxon>Bacillati</taxon>
        <taxon>Actinomycetota</taxon>
        <taxon>Actinomycetes</taxon>
        <taxon>Micrococcales</taxon>
        <taxon>Microbacteriaceae</taxon>
        <taxon>Microbacterium</taxon>
    </lineage>
</organism>
<dbReference type="SMART" id="SM00422">
    <property type="entry name" value="HTH_MERR"/>
    <property type="match status" value="1"/>
</dbReference>
<reference evidence="3 4" key="1">
    <citation type="submission" date="2015-02" db="EMBL/GenBank/DDBJ databases">
        <title>Draft genome sequences of ten Microbacterium spp. with emphasis on heavy metal contaminated environments.</title>
        <authorList>
            <person name="Corretto E."/>
        </authorList>
    </citation>
    <scope>NUCLEOTIDE SEQUENCE [LARGE SCALE GENOMIC DNA]</scope>
    <source>
        <strain evidence="3 4">DSM 23848</strain>
    </source>
</reference>
<keyword evidence="1" id="KW-0238">DNA-binding</keyword>
<dbReference type="PROSITE" id="PS50937">
    <property type="entry name" value="HTH_MERR_2"/>
    <property type="match status" value="1"/>
</dbReference>
<dbReference type="OrthoDB" id="9802039at2"/>
<dbReference type="InterPro" id="IPR000551">
    <property type="entry name" value="MerR-type_HTH_dom"/>
</dbReference>
<dbReference type="InterPro" id="IPR047057">
    <property type="entry name" value="MerR_fam"/>
</dbReference>
<evidence type="ECO:0000313" key="3">
    <source>
        <dbReference type="EMBL" id="KJL18821.1"/>
    </source>
</evidence>
<keyword evidence="4" id="KW-1185">Reference proteome</keyword>
<accession>A0A0F0KHT5</accession>
<dbReference type="Pfam" id="PF06445">
    <property type="entry name" value="GyrI-like"/>
    <property type="match status" value="1"/>
</dbReference>
<dbReference type="AlphaFoldDB" id="A0A0F0KHT5"/>
<dbReference type="GO" id="GO:0003677">
    <property type="term" value="F:DNA binding"/>
    <property type="evidence" value="ECO:0007669"/>
    <property type="project" value="UniProtKB-KW"/>
</dbReference>
<dbReference type="Gene3D" id="3.20.80.10">
    <property type="entry name" value="Regulatory factor, effector binding domain"/>
    <property type="match status" value="1"/>
</dbReference>